<feature type="transmembrane region" description="Helical" evidence="1">
    <location>
        <begin position="7"/>
        <end position="28"/>
    </location>
</feature>
<dbReference type="Proteomes" id="UP000198426">
    <property type="component" value="Unassembled WGS sequence"/>
</dbReference>
<sequence>MEGSLDDILKLLLCVGGLGFVFAGLFMLRDAIRIAACHDVSPGTIVDTRFHRARGSDSDRSAIVTVRFKAANGALIQYEQAAPGGVFALHTEQGIRSLQGRTIDVHHDWRNPQRATISLTRDFLMGGTFAALGAFVCLLLFVNWDTIAF</sequence>
<gene>
    <name evidence="2" type="ORF">SAMN05421757_102406</name>
</gene>
<feature type="transmembrane region" description="Helical" evidence="1">
    <location>
        <begin position="123"/>
        <end position="144"/>
    </location>
</feature>
<accession>A0A239F144</accession>
<dbReference type="AlphaFoldDB" id="A0A239F144"/>
<evidence type="ECO:0000256" key="1">
    <source>
        <dbReference type="SAM" id="Phobius"/>
    </source>
</evidence>
<dbReference type="RefSeq" id="WP_089232142.1">
    <property type="nucleotide sequence ID" value="NZ_FZOY01000002.1"/>
</dbReference>
<organism evidence="2 3">
    <name type="scientific">Tropicimonas sediminicola</name>
    <dbReference type="NCBI Taxonomy" id="1031541"/>
    <lineage>
        <taxon>Bacteria</taxon>
        <taxon>Pseudomonadati</taxon>
        <taxon>Pseudomonadota</taxon>
        <taxon>Alphaproteobacteria</taxon>
        <taxon>Rhodobacterales</taxon>
        <taxon>Roseobacteraceae</taxon>
        <taxon>Tropicimonas</taxon>
    </lineage>
</organism>
<evidence type="ECO:0000313" key="3">
    <source>
        <dbReference type="Proteomes" id="UP000198426"/>
    </source>
</evidence>
<reference evidence="2 3" key="1">
    <citation type="submission" date="2017-06" db="EMBL/GenBank/DDBJ databases">
        <authorList>
            <person name="Kim H.J."/>
            <person name="Triplett B.A."/>
        </authorList>
    </citation>
    <scope>NUCLEOTIDE SEQUENCE [LARGE SCALE GENOMIC DNA]</scope>
    <source>
        <strain evidence="2 3">DSM 29339</strain>
    </source>
</reference>
<dbReference type="EMBL" id="FZOY01000002">
    <property type="protein sequence ID" value="SNS49814.1"/>
    <property type="molecule type" value="Genomic_DNA"/>
</dbReference>
<proteinExistence type="predicted"/>
<evidence type="ECO:0000313" key="2">
    <source>
        <dbReference type="EMBL" id="SNS49814.1"/>
    </source>
</evidence>
<keyword evidence="1" id="KW-1133">Transmembrane helix</keyword>
<evidence type="ECO:0008006" key="4">
    <source>
        <dbReference type="Google" id="ProtNLM"/>
    </source>
</evidence>
<keyword evidence="1" id="KW-0812">Transmembrane</keyword>
<keyword evidence="3" id="KW-1185">Reference proteome</keyword>
<name>A0A239F144_9RHOB</name>
<protein>
    <recommendedName>
        <fullName evidence="4">DUF3592 domain-containing protein</fullName>
    </recommendedName>
</protein>
<keyword evidence="1" id="KW-0472">Membrane</keyword>